<dbReference type="SUPFAM" id="SSF88946">
    <property type="entry name" value="Sigma2 domain of RNA polymerase sigma factors"/>
    <property type="match status" value="1"/>
</dbReference>
<dbReference type="Proteomes" id="UP000002774">
    <property type="component" value="Chromosome"/>
</dbReference>
<keyword evidence="3" id="KW-0731">Sigma factor</keyword>
<accession>H1Y5U8</accession>
<protein>
    <submittedName>
        <fullName evidence="7">RNA polymerase, sigma-24 subunit, ECF subfamily</fullName>
    </submittedName>
</protein>
<dbReference type="Gene3D" id="1.10.1740.10">
    <property type="match status" value="1"/>
</dbReference>
<dbReference type="RefSeq" id="WP_008512047.1">
    <property type="nucleotide sequence ID" value="NZ_CM001403.1"/>
</dbReference>
<dbReference type="STRING" id="714943.Mucpa_6314"/>
<dbReference type="InterPro" id="IPR036388">
    <property type="entry name" value="WH-like_DNA-bd_sf"/>
</dbReference>
<evidence type="ECO:0000256" key="4">
    <source>
        <dbReference type="ARBA" id="ARBA00023163"/>
    </source>
</evidence>
<dbReference type="NCBIfam" id="TIGR02937">
    <property type="entry name" value="sigma70-ECF"/>
    <property type="match status" value="1"/>
</dbReference>
<dbReference type="GO" id="GO:0006352">
    <property type="term" value="P:DNA-templated transcription initiation"/>
    <property type="evidence" value="ECO:0007669"/>
    <property type="project" value="InterPro"/>
</dbReference>
<dbReference type="InterPro" id="IPR007627">
    <property type="entry name" value="RNA_pol_sigma70_r2"/>
</dbReference>
<proteinExistence type="inferred from homology"/>
<dbReference type="Pfam" id="PF08281">
    <property type="entry name" value="Sigma70_r4_2"/>
    <property type="match status" value="1"/>
</dbReference>
<dbReference type="Gene3D" id="1.10.10.10">
    <property type="entry name" value="Winged helix-like DNA-binding domain superfamily/Winged helix DNA-binding domain"/>
    <property type="match status" value="1"/>
</dbReference>
<keyword evidence="2" id="KW-0805">Transcription regulation</keyword>
<dbReference type="PANTHER" id="PTHR43133:SF46">
    <property type="entry name" value="RNA POLYMERASE SIGMA-70 FACTOR ECF SUBFAMILY"/>
    <property type="match status" value="1"/>
</dbReference>
<dbReference type="OrthoDB" id="659948at2"/>
<evidence type="ECO:0000256" key="2">
    <source>
        <dbReference type="ARBA" id="ARBA00023015"/>
    </source>
</evidence>
<evidence type="ECO:0000256" key="3">
    <source>
        <dbReference type="ARBA" id="ARBA00023082"/>
    </source>
</evidence>
<dbReference type="InterPro" id="IPR013325">
    <property type="entry name" value="RNA_pol_sigma_r2"/>
</dbReference>
<dbReference type="PANTHER" id="PTHR43133">
    <property type="entry name" value="RNA POLYMERASE ECF-TYPE SIGMA FACTO"/>
    <property type="match status" value="1"/>
</dbReference>
<dbReference type="eggNOG" id="COG1595">
    <property type="taxonomic scope" value="Bacteria"/>
</dbReference>
<dbReference type="InterPro" id="IPR014284">
    <property type="entry name" value="RNA_pol_sigma-70_dom"/>
</dbReference>
<keyword evidence="8" id="KW-1185">Reference proteome</keyword>
<dbReference type="InterPro" id="IPR013324">
    <property type="entry name" value="RNA_pol_sigma_r3/r4-like"/>
</dbReference>
<dbReference type="EMBL" id="CM001403">
    <property type="protein sequence ID" value="EHQ30370.1"/>
    <property type="molecule type" value="Genomic_DNA"/>
</dbReference>
<feature type="domain" description="RNA polymerase sigma-70 region 2" evidence="5">
    <location>
        <begin position="26"/>
        <end position="92"/>
    </location>
</feature>
<dbReference type="AlphaFoldDB" id="H1Y5U8"/>
<reference evidence="7" key="1">
    <citation type="submission" date="2011-09" db="EMBL/GenBank/DDBJ databases">
        <title>The permanent draft genome of Mucilaginibacter paludis DSM 18603.</title>
        <authorList>
            <consortium name="US DOE Joint Genome Institute (JGI-PGF)"/>
            <person name="Lucas S."/>
            <person name="Han J."/>
            <person name="Lapidus A."/>
            <person name="Bruce D."/>
            <person name="Goodwin L."/>
            <person name="Pitluck S."/>
            <person name="Peters L."/>
            <person name="Kyrpides N."/>
            <person name="Mavromatis K."/>
            <person name="Ivanova N."/>
            <person name="Mikhailova N."/>
            <person name="Held B."/>
            <person name="Detter J.C."/>
            <person name="Tapia R."/>
            <person name="Han C."/>
            <person name="Land M."/>
            <person name="Hauser L."/>
            <person name="Markowitz V."/>
            <person name="Cheng J.-F."/>
            <person name="Hugenholtz P."/>
            <person name="Woyke T."/>
            <person name="Wu D."/>
            <person name="Tindall B."/>
            <person name="Brambilla E."/>
            <person name="Klenk H.-P."/>
            <person name="Eisen J.A."/>
        </authorList>
    </citation>
    <scope>NUCLEOTIDE SEQUENCE [LARGE SCALE GENOMIC DNA]</scope>
    <source>
        <strain evidence="7">DSM 18603</strain>
    </source>
</reference>
<comment type="similarity">
    <text evidence="1">Belongs to the sigma-70 factor family. ECF subfamily.</text>
</comment>
<dbReference type="GO" id="GO:0003677">
    <property type="term" value="F:DNA binding"/>
    <property type="evidence" value="ECO:0007669"/>
    <property type="project" value="InterPro"/>
</dbReference>
<evidence type="ECO:0000313" key="7">
    <source>
        <dbReference type="EMBL" id="EHQ30370.1"/>
    </source>
</evidence>
<feature type="domain" description="RNA polymerase sigma factor 70 region 4 type 2" evidence="6">
    <location>
        <begin position="126"/>
        <end position="176"/>
    </location>
</feature>
<dbReference type="GO" id="GO:0016987">
    <property type="term" value="F:sigma factor activity"/>
    <property type="evidence" value="ECO:0007669"/>
    <property type="project" value="UniProtKB-KW"/>
</dbReference>
<evidence type="ECO:0000256" key="1">
    <source>
        <dbReference type="ARBA" id="ARBA00010641"/>
    </source>
</evidence>
<evidence type="ECO:0000259" key="5">
    <source>
        <dbReference type="Pfam" id="PF04542"/>
    </source>
</evidence>
<dbReference type="InterPro" id="IPR013249">
    <property type="entry name" value="RNA_pol_sigma70_r4_t2"/>
</dbReference>
<dbReference type="SUPFAM" id="SSF88659">
    <property type="entry name" value="Sigma3 and sigma4 domains of RNA polymerase sigma factors"/>
    <property type="match status" value="1"/>
</dbReference>
<sequence length="210" mass="24485">MINQASSEQRQLTECSKGNADAFNQIYQQYKNFVFNVVNARLTDTDDALDITQDIFVNLWASREQLANIRDFKTYLFVFSRNQVISAYRKKNVRLKGENYIIERLEEQAEPSAEDHRFARELTLHIDKAVNQFPETMRHCYQLSKNEGKRNIEIAEILNISEKTVRNNVSEALKRLRLNLQNSYSELLTGAIALLGSDWVSVTWHTIHKK</sequence>
<dbReference type="HOGENOM" id="CLU_047691_4_1_10"/>
<keyword evidence="4" id="KW-0804">Transcription</keyword>
<organism evidence="7 8">
    <name type="scientific">Mucilaginibacter paludis DSM 18603</name>
    <dbReference type="NCBI Taxonomy" id="714943"/>
    <lineage>
        <taxon>Bacteria</taxon>
        <taxon>Pseudomonadati</taxon>
        <taxon>Bacteroidota</taxon>
        <taxon>Sphingobacteriia</taxon>
        <taxon>Sphingobacteriales</taxon>
        <taxon>Sphingobacteriaceae</taxon>
        <taxon>Mucilaginibacter</taxon>
    </lineage>
</organism>
<evidence type="ECO:0000259" key="6">
    <source>
        <dbReference type="Pfam" id="PF08281"/>
    </source>
</evidence>
<evidence type="ECO:0000313" key="8">
    <source>
        <dbReference type="Proteomes" id="UP000002774"/>
    </source>
</evidence>
<dbReference type="InterPro" id="IPR039425">
    <property type="entry name" value="RNA_pol_sigma-70-like"/>
</dbReference>
<gene>
    <name evidence="7" type="ORF">Mucpa_6314</name>
</gene>
<name>H1Y5U8_9SPHI</name>
<dbReference type="Pfam" id="PF04542">
    <property type="entry name" value="Sigma70_r2"/>
    <property type="match status" value="1"/>
</dbReference>